<gene>
    <name evidence="8" type="ORF">NCGR_LOCUS35376</name>
</gene>
<dbReference type="AlphaFoldDB" id="A0A811Q383"/>
<evidence type="ECO:0000313" key="8">
    <source>
        <dbReference type="EMBL" id="CAD6251636.1"/>
    </source>
</evidence>
<dbReference type="Gene3D" id="3.30.450.60">
    <property type="match status" value="1"/>
</dbReference>
<dbReference type="InterPro" id="IPR022775">
    <property type="entry name" value="AP_mu_sigma_su"/>
</dbReference>
<dbReference type="GO" id="GO:0016192">
    <property type="term" value="P:vesicle-mediated transport"/>
    <property type="evidence" value="ECO:0007669"/>
    <property type="project" value="InterPro"/>
</dbReference>
<evidence type="ECO:0000256" key="2">
    <source>
        <dbReference type="ARBA" id="ARBA00006972"/>
    </source>
</evidence>
<evidence type="ECO:0000256" key="5">
    <source>
        <dbReference type="ARBA" id="ARBA00023136"/>
    </source>
</evidence>
<sequence length="330" mass="36899">MIQAVMVISTQAKPRLLKFYNFQAPEKHQDLVHSVFQLLSARPDSVSNFVKVDSVFGPGTKMVYKHLATLYFVFVFDSSENELAMLDLVQVFVETLDRCFKNVCELDVVFNFNKLHTILDEMILGGQRPPTASEVVEWLKDDGDFDALRRAIVRKVKDNEVLRNKIISEVKQSVVLHEDGSERMKLKDLSDANFQDIGSKIMGQISDEVWNVIHSNETDIQGTVKAVYNRILNPEKVPEPSSKKLKRKCKEEEVLPTKTATTVALEAEDDDPEEPPGFGFSNTQHNDIGATKPPMNLENGNEAKPNGGEPAAISNPGDEEEDPEVPPGFG</sequence>
<dbReference type="GO" id="GO:0006886">
    <property type="term" value="P:intracellular protein transport"/>
    <property type="evidence" value="ECO:0007669"/>
    <property type="project" value="InterPro"/>
</dbReference>
<protein>
    <recommendedName>
        <fullName evidence="7">AP complex mu/sigma subunit domain-containing protein</fullName>
    </recommendedName>
</protein>
<evidence type="ECO:0000256" key="3">
    <source>
        <dbReference type="ARBA" id="ARBA00022448"/>
    </source>
</evidence>
<comment type="subcellular location">
    <subcellularLocation>
        <location evidence="1">Endomembrane system</location>
    </subcellularLocation>
</comment>
<evidence type="ECO:0000313" key="9">
    <source>
        <dbReference type="Proteomes" id="UP000604825"/>
    </source>
</evidence>
<keyword evidence="3" id="KW-0813">Transport</keyword>
<proteinExistence type="inferred from homology"/>
<evidence type="ECO:0000256" key="6">
    <source>
        <dbReference type="SAM" id="MobiDB-lite"/>
    </source>
</evidence>
<dbReference type="GO" id="GO:0012505">
    <property type="term" value="C:endomembrane system"/>
    <property type="evidence" value="ECO:0007669"/>
    <property type="project" value="UniProtKB-SubCell"/>
</dbReference>
<feature type="domain" description="AP complex mu/sigma subunit" evidence="7">
    <location>
        <begin position="1"/>
        <end position="127"/>
    </location>
</feature>
<dbReference type="PANTHER" id="PTHR34356:SF3">
    <property type="entry name" value="EXPRESSED PROTEIN"/>
    <property type="match status" value="1"/>
</dbReference>
<name>A0A811Q383_9POAL</name>
<comment type="caution">
    <text evidence="8">The sequence shown here is derived from an EMBL/GenBank/DDBJ whole genome shotgun (WGS) entry which is preliminary data.</text>
</comment>
<keyword evidence="4" id="KW-0653">Protein transport</keyword>
<keyword evidence="5" id="KW-0472">Membrane</keyword>
<accession>A0A811Q383</accession>
<organism evidence="8 9">
    <name type="scientific">Miscanthus lutarioriparius</name>
    <dbReference type="NCBI Taxonomy" id="422564"/>
    <lineage>
        <taxon>Eukaryota</taxon>
        <taxon>Viridiplantae</taxon>
        <taxon>Streptophyta</taxon>
        <taxon>Embryophyta</taxon>
        <taxon>Tracheophyta</taxon>
        <taxon>Spermatophyta</taxon>
        <taxon>Magnoliopsida</taxon>
        <taxon>Liliopsida</taxon>
        <taxon>Poales</taxon>
        <taxon>Poaceae</taxon>
        <taxon>PACMAD clade</taxon>
        <taxon>Panicoideae</taxon>
        <taxon>Andropogonodae</taxon>
        <taxon>Andropogoneae</taxon>
        <taxon>Saccharinae</taxon>
        <taxon>Miscanthus</taxon>
    </lineage>
</organism>
<dbReference type="EMBL" id="CAJGYO010000008">
    <property type="protein sequence ID" value="CAD6251636.1"/>
    <property type="molecule type" value="Genomic_DNA"/>
</dbReference>
<keyword evidence="9" id="KW-1185">Reference proteome</keyword>
<reference evidence="8" key="1">
    <citation type="submission" date="2020-10" db="EMBL/GenBank/DDBJ databases">
        <authorList>
            <person name="Han B."/>
            <person name="Lu T."/>
            <person name="Zhao Q."/>
            <person name="Huang X."/>
            <person name="Zhao Y."/>
        </authorList>
    </citation>
    <scope>NUCLEOTIDE SEQUENCE</scope>
</reference>
<dbReference type="Proteomes" id="UP000604825">
    <property type="component" value="Unassembled WGS sequence"/>
</dbReference>
<dbReference type="PANTHER" id="PTHR34356">
    <property type="entry name" value="ANTIGENIC HEAT-STABLE PROTEIN"/>
    <property type="match status" value="1"/>
</dbReference>
<evidence type="ECO:0000256" key="1">
    <source>
        <dbReference type="ARBA" id="ARBA00004308"/>
    </source>
</evidence>
<dbReference type="InterPro" id="IPR011012">
    <property type="entry name" value="Longin-like_dom_sf"/>
</dbReference>
<dbReference type="OrthoDB" id="10261046at2759"/>
<feature type="region of interest" description="Disordered" evidence="6">
    <location>
        <begin position="257"/>
        <end position="330"/>
    </location>
</feature>
<dbReference type="SUPFAM" id="SSF64356">
    <property type="entry name" value="SNARE-like"/>
    <property type="match status" value="1"/>
</dbReference>
<comment type="similarity">
    <text evidence="2">Belongs to the adaptor complexes small subunit family.</text>
</comment>
<dbReference type="PROSITE" id="PS00989">
    <property type="entry name" value="CLAT_ADAPTOR_S"/>
    <property type="match status" value="1"/>
</dbReference>
<dbReference type="Pfam" id="PF01217">
    <property type="entry name" value="Clat_adaptor_s"/>
    <property type="match status" value="1"/>
</dbReference>
<evidence type="ECO:0000259" key="7">
    <source>
        <dbReference type="Pfam" id="PF01217"/>
    </source>
</evidence>
<dbReference type="GO" id="GO:0030117">
    <property type="term" value="C:membrane coat"/>
    <property type="evidence" value="ECO:0007669"/>
    <property type="project" value="InterPro"/>
</dbReference>
<evidence type="ECO:0000256" key="4">
    <source>
        <dbReference type="ARBA" id="ARBA00022927"/>
    </source>
</evidence>
<dbReference type="InterPro" id="IPR000804">
    <property type="entry name" value="Clathrin_sm-chain_CS"/>
</dbReference>